<gene>
    <name evidence="2" type="primary">ytzI</name>
    <name evidence="2" type="ORF">WAX74_01565</name>
</gene>
<comment type="caution">
    <text evidence="2">The sequence shown here is derived from an EMBL/GenBank/DDBJ whole genome shotgun (WGS) entry which is preliminary data.</text>
</comment>
<proteinExistence type="predicted"/>
<evidence type="ECO:0000313" key="3">
    <source>
        <dbReference type="Proteomes" id="UP001364890"/>
    </source>
</evidence>
<dbReference type="InterPro" id="IPR047753">
    <property type="entry name" value="YtzI-like"/>
</dbReference>
<protein>
    <submittedName>
        <fullName evidence="2">YtzI protein</fullName>
    </submittedName>
</protein>
<keyword evidence="3" id="KW-1185">Reference proteome</keyword>
<accession>A0ABU8F2R5</accession>
<name>A0ABU8F2R5_9BACI</name>
<evidence type="ECO:0000313" key="2">
    <source>
        <dbReference type="EMBL" id="MEI4768341.1"/>
    </source>
</evidence>
<keyword evidence="1" id="KW-1133">Transmembrane helix</keyword>
<organism evidence="2 3">
    <name type="scientific">Psychrobacillus mangrovi</name>
    <dbReference type="NCBI Taxonomy" id="3117745"/>
    <lineage>
        <taxon>Bacteria</taxon>
        <taxon>Bacillati</taxon>
        <taxon>Bacillota</taxon>
        <taxon>Bacilli</taxon>
        <taxon>Bacillales</taxon>
        <taxon>Bacillaceae</taxon>
        <taxon>Psychrobacillus</taxon>
    </lineage>
</organism>
<dbReference type="RefSeq" id="WP_336495906.1">
    <property type="nucleotide sequence ID" value="NZ_JBAWSY010000001.1"/>
</dbReference>
<keyword evidence="1" id="KW-0472">Membrane</keyword>
<keyword evidence="1" id="KW-0812">Transmembrane</keyword>
<feature type="transmembrane region" description="Helical" evidence="1">
    <location>
        <begin position="6"/>
        <end position="23"/>
    </location>
</feature>
<reference evidence="2 3" key="1">
    <citation type="submission" date="2024-01" db="EMBL/GenBank/DDBJ databases">
        <title>Seven novel Bacillus-like species.</title>
        <authorList>
            <person name="Liu G."/>
        </authorList>
    </citation>
    <scope>NUCLEOTIDE SEQUENCE [LARGE SCALE GENOMIC DNA]</scope>
    <source>
        <strain evidence="2 3">FJAT-51614</strain>
    </source>
</reference>
<dbReference type="Proteomes" id="UP001364890">
    <property type="component" value="Unassembled WGS sequence"/>
</dbReference>
<dbReference type="NCBIfam" id="NF033232">
    <property type="entry name" value="small_YtzI"/>
    <property type="match status" value="1"/>
</dbReference>
<sequence>MLWVLILTVFIFILVMCLCFYTINKGYAFKHSIDEIPKEKDEKTHLP</sequence>
<evidence type="ECO:0000256" key="1">
    <source>
        <dbReference type="SAM" id="Phobius"/>
    </source>
</evidence>
<dbReference type="EMBL" id="JBAWSY010000001">
    <property type="protein sequence ID" value="MEI4768341.1"/>
    <property type="molecule type" value="Genomic_DNA"/>
</dbReference>